<dbReference type="InterPro" id="IPR007627">
    <property type="entry name" value="RNA_pol_sigma70_r2"/>
</dbReference>
<dbReference type="InterPro" id="IPR039425">
    <property type="entry name" value="RNA_pol_sigma-70-like"/>
</dbReference>
<evidence type="ECO:0000259" key="6">
    <source>
        <dbReference type="Pfam" id="PF08281"/>
    </source>
</evidence>
<dbReference type="Gene3D" id="1.10.1740.10">
    <property type="match status" value="1"/>
</dbReference>
<dbReference type="KEGG" id="vab:WPS_05330"/>
<evidence type="ECO:0000259" key="5">
    <source>
        <dbReference type="Pfam" id="PF04542"/>
    </source>
</evidence>
<dbReference type="InterPro" id="IPR014284">
    <property type="entry name" value="RNA_pol_sigma-70_dom"/>
</dbReference>
<dbReference type="InterPro" id="IPR013249">
    <property type="entry name" value="RNA_pol_sigma70_r4_t2"/>
</dbReference>
<dbReference type="GO" id="GO:0006352">
    <property type="term" value="P:DNA-templated transcription initiation"/>
    <property type="evidence" value="ECO:0007669"/>
    <property type="project" value="InterPro"/>
</dbReference>
<evidence type="ECO:0000313" key="7">
    <source>
        <dbReference type="EMBL" id="BDE05257.1"/>
    </source>
</evidence>
<keyword evidence="2" id="KW-0805">Transcription regulation</keyword>
<keyword evidence="4" id="KW-0804">Transcription</keyword>
<comment type="similarity">
    <text evidence="1">Belongs to the sigma-70 factor family. ECF subfamily.</text>
</comment>
<accession>A0AAN1XVX4</accession>
<dbReference type="SUPFAM" id="SSF88946">
    <property type="entry name" value="Sigma2 domain of RNA polymerase sigma factors"/>
    <property type="match status" value="1"/>
</dbReference>
<name>A0AAN1XVX4_UNVUL</name>
<dbReference type="InterPro" id="IPR013325">
    <property type="entry name" value="RNA_pol_sigma_r2"/>
</dbReference>
<evidence type="ECO:0000256" key="3">
    <source>
        <dbReference type="ARBA" id="ARBA00023082"/>
    </source>
</evidence>
<dbReference type="Pfam" id="PF08281">
    <property type="entry name" value="Sigma70_r4_2"/>
    <property type="match status" value="1"/>
</dbReference>
<gene>
    <name evidence="7" type="ORF">WPS_05330</name>
</gene>
<dbReference type="AlphaFoldDB" id="A0AAN1XVX4"/>
<evidence type="ECO:0000313" key="8">
    <source>
        <dbReference type="Proteomes" id="UP001317532"/>
    </source>
</evidence>
<dbReference type="PANTHER" id="PTHR43133">
    <property type="entry name" value="RNA POLYMERASE ECF-TYPE SIGMA FACTO"/>
    <property type="match status" value="1"/>
</dbReference>
<dbReference type="Pfam" id="PF04542">
    <property type="entry name" value="Sigma70_r2"/>
    <property type="match status" value="1"/>
</dbReference>
<organism evidence="7 8">
    <name type="scientific">Vulcanimicrobium alpinum</name>
    <dbReference type="NCBI Taxonomy" id="3016050"/>
    <lineage>
        <taxon>Bacteria</taxon>
        <taxon>Bacillati</taxon>
        <taxon>Vulcanimicrobiota</taxon>
        <taxon>Vulcanimicrobiia</taxon>
        <taxon>Vulcanimicrobiales</taxon>
        <taxon>Vulcanimicrobiaceae</taxon>
        <taxon>Vulcanimicrobium</taxon>
    </lineage>
</organism>
<keyword evidence="8" id="KW-1185">Reference proteome</keyword>
<dbReference type="SUPFAM" id="SSF88659">
    <property type="entry name" value="Sigma3 and sigma4 domains of RNA polymerase sigma factors"/>
    <property type="match status" value="1"/>
</dbReference>
<dbReference type="EMBL" id="AP025523">
    <property type="protein sequence ID" value="BDE05257.1"/>
    <property type="molecule type" value="Genomic_DNA"/>
</dbReference>
<dbReference type="InterPro" id="IPR036388">
    <property type="entry name" value="WH-like_DNA-bd_sf"/>
</dbReference>
<reference evidence="7 8" key="1">
    <citation type="journal article" date="2022" name="ISME Commun">
        <title>Vulcanimicrobium alpinus gen. nov. sp. nov., the first cultivated representative of the candidate phylum 'Eremiobacterota', is a metabolically versatile aerobic anoxygenic phototroph.</title>
        <authorList>
            <person name="Yabe S."/>
            <person name="Muto K."/>
            <person name="Abe K."/>
            <person name="Yokota A."/>
            <person name="Staudigel H."/>
            <person name="Tebo B.M."/>
        </authorList>
    </citation>
    <scope>NUCLEOTIDE SEQUENCE [LARGE SCALE GENOMIC DNA]</scope>
    <source>
        <strain evidence="7 8">WC8-2</strain>
    </source>
</reference>
<dbReference type="GO" id="GO:0003677">
    <property type="term" value="F:DNA binding"/>
    <property type="evidence" value="ECO:0007669"/>
    <property type="project" value="InterPro"/>
</dbReference>
<dbReference type="Gene3D" id="1.10.10.10">
    <property type="entry name" value="Winged helix-like DNA-binding domain superfamily/Winged helix DNA-binding domain"/>
    <property type="match status" value="1"/>
</dbReference>
<dbReference type="Proteomes" id="UP001317532">
    <property type="component" value="Chromosome"/>
</dbReference>
<sequence length="189" mass="21129">MGAALAVEPPPVAAPVEDDQALIAATLAGRGEAFVELVTRYERAVFNLALRTLRDRTEAEDAVQEAFFKAYRALNTFRPGAKFSTWIFTICYRSCCDRLAKRKRFSGEELPDRADPSAGPELLAERSDEAARLRAAIDALPEKYRTVITLYHLQGKQYEEIASVLDLPLGTVKTHLFRAKEQLRKALSE</sequence>
<proteinExistence type="inferred from homology"/>
<feature type="domain" description="RNA polymerase sigma-70 region 2" evidence="5">
    <location>
        <begin position="37"/>
        <end position="104"/>
    </location>
</feature>
<dbReference type="InterPro" id="IPR013324">
    <property type="entry name" value="RNA_pol_sigma_r3/r4-like"/>
</dbReference>
<evidence type="ECO:0000256" key="2">
    <source>
        <dbReference type="ARBA" id="ARBA00023015"/>
    </source>
</evidence>
<dbReference type="NCBIfam" id="TIGR02937">
    <property type="entry name" value="sigma70-ECF"/>
    <property type="match status" value="1"/>
</dbReference>
<feature type="domain" description="RNA polymerase sigma factor 70 region 4 type 2" evidence="6">
    <location>
        <begin position="132"/>
        <end position="183"/>
    </location>
</feature>
<dbReference type="GO" id="GO:0016987">
    <property type="term" value="F:sigma factor activity"/>
    <property type="evidence" value="ECO:0007669"/>
    <property type="project" value="UniProtKB-KW"/>
</dbReference>
<dbReference type="PANTHER" id="PTHR43133:SF51">
    <property type="entry name" value="RNA POLYMERASE SIGMA FACTOR"/>
    <property type="match status" value="1"/>
</dbReference>
<keyword evidence="3" id="KW-0731">Sigma factor</keyword>
<evidence type="ECO:0000256" key="1">
    <source>
        <dbReference type="ARBA" id="ARBA00010641"/>
    </source>
</evidence>
<dbReference type="CDD" id="cd06171">
    <property type="entry name" value="Sigma70_r4"/>
    <property type="match status" value="1"/>
</dbReference>
<protein>
    <submittedName>
        <fullName evidence="7">RNA polymerase subunit sigma-24</fullName>
    </submittedName>
</protein>
<evidence type="ECO:0000256" key="4">
    <source>
        <dbReference type="ARBA" id="ARBA00023163"/>
    </source>
</evidence>